<dbReference type="InterPro" id="IPR003316">
    <property type="entry name" value="E2F_WHTH_DNA-bd_dom"/>
</dbReference>
<dbReference type="InterPro" id="IPR036390">
    <property type="entry name" value="WH_DNA-bd_sf"/>
</dbReference>
<dbReference type="SMART" id="SM01372">
    <property type="entry name" value="E2F_TDP"/>
    <property type="match status" value="1"/>
</dbReference>
<dbReference type="AlphaFoldDB" id="A0A6G1SDZ7"/>
<accession>A0A6G1SDZ7</accession>
<evidence type="ECO:0000256" key="3">
    <source>
        <dbReference type="ARBA" id="ARBA00023015"/>
    </source>
</evidence>
<proteinExistence type="inferred from homology"/>
<keyword evidence="4 7" id="KW-0238">DNA-binding</keyword>
<evidence type="ECO:0000256" key="1">
    <source>
        <dbReference type="ARBA" id="ARBA00004123"/>
    </source>
</evidence>
<dbReference type="SUPFAM" id="SSF144074">
    <property type="entry name" value="E2F-DP heterodimerization region"/>
    <property type="match status" value="1"/>
</dbReference>
<dbReference type="Pfam" id="PF16421">
    <property type="entry name" value="E2F_CC-MB"/>
    <property type="match status" value="1"/>
</dbReference>
<feature type="domain" description="E2F/DP family winged-helix DNA-binding" evidence="9">
    <location>
        <begin position="6"/>
        <end position="71"/>
    </location>
</feature>
<feature type="compositionally biased region" description="Low complexity" evidence="8">
    <location>
        <begin position="214"/>
        <end position="225"/>
    </location>
</feature>
<name>A0A6G1SDZ7_9ACAR</name>
<dbReference type="InterPro" id="IPR015633">
    <property type="entry name" value="E2F"/>
</dbReference>
<sequence>MNNKKTNETTLTHLTKRFVRLLNSNSERVINLNEASTRLSVAKRRIYDITNVLEGIGLLQKTSKNVTRWVDCPKDSPYAATNLTPKQECNTDYLDETPDSNNPAIGNPELADLKQQVPGINLSGIPDAELLALVKTYQKLDEGVQQLKLSTIQQMNVEGAYVTYQDFKSSFNDQTIIAVKGTPQTWLEVDEHKQIAIRSEPGQQIEVYLCQHHNNNSTNSNNTNNQLGGPDTATQQPQQLQHVYQANVAPQTPPHHLQQSQPSNSTNNSQPLDATFTNTNNLIGQQPQTYTSVSSDEGRGRSTMSTTDGVTYYDPTSGVSDTEQFYNDPTLSSALSGTISEDEDPFIPLVPYDGREEPHYNFVLNDDFPIASLYPEDNLGLL</sequence>
<evidence type="ECO:0000256" key="8">
    <source>
        <dbReference type="SAM" id="MobiDB-lite"/>
    </source>
</evidence>
<dbReference type="PANTHER" id="PTHR12081:SF18">
    <property type="entry name" value="TRANSCRIPTION FACTOR E2F2-RELATED"/>
    <property type="match status" value="1"/>
</dbReference>
<evidence type="ECO:0000259" key="9">
    <source>
        <dbReference type="SMART" id="SM01372"/>
    </source>
</evidence>
<feature type="compositionally biased region" description="Polar residues" evidence="8">
    <location>
        <begin position="275"/>
        <end position="295"/>
    </location>
</feature>
<evidence type="ECO:0000256" key="2">
    <source>
        <dbReference type="ARBA" id="ARBA00010940"/>
    </source>
</evidence>
<feature type="compositionally biased region" description="Low complexity" evidence="8">
    <location>
        <begin position="258"/>
        <end position="271"/>
    </location>
</feature>
<protein>
    <submittedName>
        <fullName evidence="10">Transcription factor E2F3</fullName>
    </submittedName>
</protein>
<dbReference type="FunFam" id="1.10.10.10:FF:000458">
    <property type="entry name" value="E2F-like (Mammalian transcription factor)"/>
    <property type="match status" value="1"/>
</dbReference>
<dbReference type="InterPro" id="IPR037241">
    <property type="entry name" value="E2F-DP_heterodim"/>
</dbReference>
<dbReference type="EMBL" id="GGYP01003857">
    <property type="protein sequence ID" value="MDE48628.1"/>
    <property type="molecule type" value="Transcribed_RNA"/>
</dbReference>
<dbReference type="PANTHER" id="PTHR12081">
    <property type="entry name" value="TRANSCRIPTION FACTOR E2F"/>
    <property type="match status" value="1"/>
</dbReference>
<organism evidence="10">
    <name type="scientific">Aceria tosichella</name>
    <name type="common">wheat curl mite</name>
    <dbReference type="NCBI Taxonomy" id="561515"/>
    <lineage>
        <taxon>Eukaryota</taxon>
        <taxon>Metazoa</taxon>
        <taxon>Ecdysozoa</taxon>
        <taxon>Arthropoda</taxon>
        <taxon>Chelicerata</taxon>
        <taxon>Arachnida</taxon>
        <taxon>Acari</taxon>
        <taxon>Acariformes</taxon>
        <taxon>Trombidiformes</taxon>
        <taxon>Prostigmata</taxon>
        <taxon>Eupodina</taxon>
        <taxon>Eriophyoidea</taxon>
        <taxon>Eriophyidae</taxon>
        <taxon>Eriophyinae</taxon>
        <taxon>Aceriini</taxon>
        <taxon>Aceria</taxon>
    </lineage>
</organism>
<reference evidence="10" key="1">
    <citation type="submission" date="2018-10" db="EMBL/GenBank/DDBJ databases">
        <title>Transcriptome assembly of Aceria tosichella (Wheat curl mite) Type 2.</title>
        <authorList>
            <person name="Scully E.D."/>
            <person name="Geib S.M."/>
            <person name="Palmer N.A."/>
            <person name="Gupta A.K."/>
            <person name="Sarath G."/>
            <person name="Tatineni S."/>
        </authorList>
    </citation>
    <scope>NUCLEOTIDE SEQUENCE</scope>
    <source>
        <strain evidence="10">LincolnNE</strain>
    </source>
</reference>
<keyword evidence="6 7" id="KW-0539">Nucleus</keyword>
<keyword evidence="3 7" id="KW-0805">Transcription regulation</keyword>
<dbReference type="Pfam" id="PF02319">
    <property type="entry name" value="WHD_E2F_TDP"/>
    <property type="match status" value="1"/>
</dbReference>
<feature type="region of interest" description="Disordered" evidence="8">
    <location>
        <begin position="213"/>
        <end position="235"/>
    </location>
</feature>
<dbReference type="Gene3D" id="1.10.10.10">
    <property type="entry name" value="Winged helix-like DNA-binding domain superfamily/Winged helix DNA-binding domain"/>
    <property type="match status" value="1"/>
</dbReference>
<dbReference type="GO" id="GO:0090575">
    <property type="term" value="C:RNA polymerase II transcription regulator complex"/>
    <property type="evidence" value="ECO:0007669"/>
    <property type="project" value="TreeGrafter"/>
</dbReference>
<dbReference type="GO" id="GO:0046983">
    <property type="term" value="F:protein dimerization activity"/>
    <property type="evidence" value="ECO:0007669"/>
    <property type="project" value="InterPro"/>
</dbReference>
<evidence type="ECO:0000256" key="5">
    <source>
        <dbReference type="ARBA" id="ARBA00023163"/>
    </source>
</evidence>
<evidence type="ECO:0000313" key="10">
    <source>
        <dbReference type="EMBL" id="MDE48628.1"/>
    </source>
</evidence>
<dbReference type="GO" id="GO:0000978">
    <property type="term" value="F:RNA polymerase II cis-regulatory region sequence-specific DNA binding"/>
    <property type="evidence" value="ECO:0007669"/>
    <property type="project" value="InterPro"/>
</dbReference>
<comment type="subcellular location">
    <subcellularLocation>
        <location evidence="1 7">Nucleus</location>
    </subcellularLocation>
</comment>
<evidence type="ECO:0000256" key="4">
    <source>
        <dbReference type="ARBA" id="ARBA00023125"/>
    </source>
</evidence>
<dbReference type="SUPFAM" id="SSF46785">
    <property type="entry name" value="Winged helix' DNA-binding domain"/>
    <property type="match status" value="1"/>
</dbReference>
<feature type="region of interest" description="Disordered" evidence="8">
    <location>
        <begin position="251"/>
        <end position="313"/>
    </location>
</feature>
<dbReference type="InterPro" id="IPR036388">
    <property type="entry name" value="WH-like_DNA-bd_sf"/>
</dbReference>
<evidence type="ECO:0000256" key="7">
    <source>
        <dbReference type="RuleBase" id="RU003796"/>
    </source>
</evidence>
<comment type="similarity">
    <text evidence="2 7">Belongs to the E2F/DP family.</text>
</comment>
<evidence type="ECO:0000256" key="6">
    <source>
        <dbReference type="ARBA" id="ARBA00023242"/>
    </source>
</evidence>
<dbReference type="Gene3D" id="6.10.250.540">
    <property type="match status" value="1"/>
</dbReference>
<gene>
    <name evidence="10" type="primary">E2f3_0</name>
    <name evidence="10" type="ORF">g.1251</name>
</gene>
<dbReference type="InterPro" id="IPR032198">
    <property type="entry name" value="E2F_CC-MB"/>
</dbReference>
<keyword evidence="5 7" id="KW-0804">Transcription</keyword>
<dbReference type="GO" id="GO:0000981">
    <property type="term" value="F:DNA-binding transcription factor activity, RNA polymerase II-specific"/>
    <property type="evidence" value="ECO:0007669"/>
    <property type="project" value="TreeGrafter"/>
</dbReference>